<dbReference type="AlphaFoldDB" id="A0A1E4SIS1"/>
<reference evidence="2" key="1">
    <citation type="submission" date="2016-05" db="EMBL/GenBank/DDBJ databases">
        <title>Comparative genomics of biotechnologically important yeasts.</title>
        <authorList>
            <consortium name="DOE Joint Genome Institute"/>
            <person name="Riley R."/>
            <person name="Haridas S."/>
            <person name="Wolfe K.H."/>
            <person name="Lopes M.R."/>
            <person name="Hittinger C.T."/>
            <person name="Goker M."/>
            <person name="Salamov A."/>
            <person name="Wisecaver J."/>
            <person name="Long T.M."/>
            <person name="Aerts A.L."/>
            <person name="Barry K."/>
            <person name="Choi C."/>
            <person name="Clum A."/>
            <person name="Coughlan A.Y."/>
            <person name="Deshpande S."/>
            <person name="Douglass A.P."/>
            <person name="Hanson S.J."/>
            <person name="Klenk H.-P."/>
            <person name="Labutti K."/>
            <person name="Lapidus A."/>
            <person name="Lindquist E."/>
            <person name="Lipzen A."/>
            <person name="Meier-Kolthoff J.P."/>
            <person name="Ohm R.A."/>
            <person name="Otillar R.P."/>
            <person name="Pangilinan J."/>
            <person name="Peng Y."/>
            <person name="Rokas A."/>
            <person name="Rosa C.A."/>
            <person name="Scheuner C."/>
            <person name="Sibirny A.A."/>
            <person name="Slot J.C."/>
            <person name="Stielow J.B."/>
            <person name="Sun H."/>
            <person name="Kurtzman C.P."/>
            <person name="Blackwell M."/>
            <person name="Grigoriev I.V."/>
            <person name="Jeffries T.W."/>
        </authorList>
    </citation>
    <scope>NUCLEOTIDE SEQUENCE [LARGE SCALE GENOMIC DNA]</scope>
    <source>
        <strain evidence="2">NRRL Y-17324</strain>
    </source>
</reference>
<sequence>MNHNQGNRSWAGDLSEVATPIQGFTGWYFSLESCWGIFAYSTITKHNPQNGVSHWAKSLRQSS</sequence>
<organism evidence="1 2">
    <name type="scientific">Suhomyces tanzawaensis NRRL Y-17324</name>
    <dbReference type="NCBI Taxonomy" id="984487"/>
    <lineage>
        <taxon>Eukaryota</taxon>
        <taxon>Fungi</taxon>
        <taxon>Dikarya</taxon>
        <taxon>Ascomycota</taxon>
        <taxon>Saccharomycotina</taxon>
        <taxon>Pichiomycetes</taxon>
        <taxon>Debaryomycetaceae</taxon>
        <taxon>Suhomyces</taxon>
    </lineage>
</organism>
<protein>
    <submittedName>
        <fullName evidence="1">Uncharacterized protein</fullName>
    </submittedName>
</protein>
<keyword evidence="2" id="KW-1185">Reference proteome</keyword>
<evidence type="ECO:0000313" key="2">
    <source>
        <dbReference type="Proteomes" id="UP000094285"/>
    </source>
</evidence>
<dbReference type="EMBL" id="KV453912">
    <property type="protein sequence ID" value="ODV79405.1"/>
    <property type="molecule type" value="Genomic_DNA"/>
</dbReference>
<evidence type="ECO:0000313" key="1">
    <source>
        <dbReference type="EMBL" id="ODV79405.1"/>
    </source>
</evidence>
<dbReference type="GeneID" id="30981875"/>
<accession>A0A1E4SIS1</accession>
<proteinExistence type="predicted"/>
<dbReference type="RefSeq" id="XP_020064527.1">
    <property type="nucleotide sequence ID" value="XM_020207738.1"/>
</dbReference>
<dbReference type="Proteomes" id="UP000094285">
    <property type="component" value="Unassembled WGS sequence"/>
</dbReference>
<name>A0A1E4SIS1_9ASCO</name>
<gene>
    <name evidence="1" type="ORF">CANTADRAFT_26352</name>
</gene>